<protein>
    <submittedName>
        <fullName evidence="2">Uncharacterized protein</fullName>
    </submittedName>
</protein>
<feature type="region of interest" description="Disordered" evidence="1">
    <location>
        <begin position="55"/>
        <end position="90"/>
    </location>
</feature>
<dbReference type="EMBL" id="BLLF01006248">
    <property type="protein sequence ID" value="GFH32096.1"/>
    <property type="molecule type" value="Genomic_DNA"/>
</dbReference>
<evidence type="ECO:0000313" key="3">
    <source>
        <dbReference type="Proteomes" id="UP000485058"/>
    </source>
</evidence>
<evidence type="ECO:0000256" key="1">
    <source>
        <dbReference type="SAM" id="MobiDB-lite"/>
    </source>
</evidence>
<sequence>FSDFHENESVSLEKVKDFHACETERLQLVSHPPLMHAACLQVCKSRNAQMLSSLERAGASQAKRKALRHPWVRQRRAPSDGSDYSPGSLC</sequence>
<evidence type="ECO:0000313" key="2">
    <source>
        <dbReference type="EMBL" id="GFH32096.1"/>
    </source>
</evidence>
<dbReference type="AlphaFoldDB" id="A0A6A0AH73"/>
<name>A0A6A0AH73_HAELA</name>
<feature type="compositionally biased region" description="Basic residues" evidence="1">
    <location>
        <begin position="62"/>
        <end position="76"/>
    </location>
</feature>
<accession>A0A6A0AH73</accession>
<keyword evidence="3" id="KW-1185">Reference proteome</keyword>
<feature type="non-terminal residue" evidence="2">
    <location>
        <position position="90"/>
    </location>
</feature>
<gene>
    <name evidence="2" type="ORF">HaLaN_31260</name>
</gene>
<feature type="non-terminal residue" evidence="2">
    <location>
        <position position="1"/>
    </location>
</feature>
<dbReference type="Proteomes" id="UP000485058">
    <property type="component" value="Unassembled WGS sequence"/>
</dbReference>
<organism evidence="2 3">
    <name type="scientific">Haematococcus lacustris</name>
    <name type="common">Green alga</name>
    <name type="synonym">Haematococcus pluvialis</name>
    <dbReference type="NCBI Taxonomy" id="44745"/>
    <lineage>
        <taxon>Eukaryota</taxon>
        <taxon>Viridiplantae</taxon>
        <taxon>Chlorophyta</taxon>
        <taxon>core chlorophytes</taxon>
        <taxon>Chlorophyceae</taxon>
        <taxon>CS clade</taxon>
        <taxon>Chlamydomonadales</taxon>
        <taxon>Haematococcaceae</taxon>
        <taxon>Haematococcus</taxon>
    </lineage>
</organism>
<comment type="caution">
    <text evidence="2">The sequence shown here is derived from an EMBL/GenBank/DDBJ whole genome shotgun (WGS) entry which is preliminary data.</text>
</comment>
<proteinExistence type="predicted"/>
<reference evidence="2 3" key="1">
    <citation type="submission" date="2020-02" db="EMBL/GenBank/DDBJ databases">
        <title>Draft genome sequence of Haematococcus lacustris strain NIES-144.</title>
        <authorList>
            <person name="Morimoto D."/>
            <person name="Nakagawa S."/>
            <person name="Yoshida T."/>
            <person name="Sawayama S."/>
        </authorList>
    </citation>
    <scope>NUCLEOTIDE SEQUENCE [LARGE SCALE GENOMIC DNA]</scope>
    <source>
        <strain evidence="2 3">NIES-144</strain>
    </source>
</reference>